<dbReference type="PANTHER" id="PTHR10887:SF530">
    <property type="entry name" value="SUPERFAMILY I DNA HELICASES"/>
    <property type="match status" value="1"/>
</dbReference>
<evidence type="ECO:0000259" key="3">
    <source>
        <dbReference type="Pfam" id="PF13086"/>
    </source>
</evidence>
<dbReference type="InterPro" id="IPR045055">
    <property type="entry name" value="DNA2/NAM7-like"/>
</dbReference>
<protein>
    <submittedName>
        <fullName evidence="6">DNA helicase</fullName>
    </submittedName>
</protein>
<dbReference type="eggNOG" id="COG1305">
    <property type="taxonomic scope" value="Bacteria"/>
</dbReference>
<dbReference type="eggNOG" id="COG1198">
    <property type="taxonomic scope" value="Bacteria"/>
</dbReference>
<evidence type="ECO:0000313" key="7">
    <source>
        <dbReference type="Proteomes" id="UP000002368"/>
    </source>
</evidence>
<dbReference type="Proteomes" id="UP000002368">
    <property type="component" value="Chromosome"/>
</dbReference>
<evidence type="ECO:0000313" key="6">
    <source>
        <dbReference type="EMBL" id="ADG07387.1"/>
    </source>
</evidence>
<name>D5WUD5_KYRT2</name>
<dbReference type="CDD" id="cd18808">
    <property type="entry name" value="SF1_C_Upf1"/>
    <property type="match status" value="1"/>
</dbReference>
<evidence type="ECO:0000259" key="4">
    <source>
        <dbReference type="Pfam" id="PF13087"/>
    </source>
</evidence>
<feature type="domain" description="DNA2/NAM7 helicase-like C-terminal" evidence="4">
    <location>
        <begin position="1404"/>
        <end position="1582"/>
    </location>
</feature>
<dbReference type="PANTHER" id="PTHR10887">
    <property type="entry name" value="DNA2/NAM7 HELICASE FAMILY"/>
    <property type="match status" value="1"/>
</dbReference>
<keyword evidence="6" id="KW-0067">ATP-binding</keyword>
<dbReference type="InterPro" id="IPR041677">
    <property type="entry name" value="DNA2/NAM7_AAA_11"/>
</dbReference>
<dbReference type="InterPro" id="IPR027417">
    <property type="entry name" value="P-loop_NTPase"/>
</dbReference>
<dbReference type="Pfam" id="PF11784">
    <property type="entry name" value="DUF3320"/>
    <property type="match status" value="1"/>
</dbReference>
<dbReference type="Gene3D" id="3.40.960.10">
    <property type="entry name" value="VSR Endonuclease"/>
    <property type="match status" value="1"/>
</dbReference>
<feature type="domain" description="DNA2/NAM7 helicase helicase" evidence="3">
    <location>
        <begin position="1323"/>
        <end position="1369"/>
    </location>
</feature>
<dbReference type="STRING" id="562970.Btus_2738"/>
<dbReference type="InterPro" id="IPR041679">
    <property type="entry name" value="DNA2/NAM7-like_C"/>
</dbReference>
<dbReference type="Pfam" id="PF13195">
    <property type="entry name" value="DUF4011"/>
    <property type="match status" value="1"/>
</dbReference>
<dbReference type="Pfam" id="PF13086">
    <property type="entry name" value="AAA_11"/>
    <property type="match status" value="2"/>
</dbReference>
<reference evidence="6 7" key="1">
    <citation type="journal article" date="2011" name="Stand. Genomic Sci.">
        <title>Complete genome sequence of the thermophilic, hydrogen-oxidizing Bacillus tusciae type strain (T2) and reclassification in the new genus, Kyrpidia gen. nov. as Kyrpidia tusciae comb. nov. and emendation of the family Alicyclobacillaceae da Costa and Rainey, 2010.</title>
        <authorList>
            <person name="Klenk H.P."/>
            <person name="Lapidus A."/>
            <person name="Chertkov O."/>
            <person name="Copeland A."/>
            <person name="Del Rio T.G."/>
            <person name="Nolan M."/>
            <person name="Lucas S."/>
            <person name="Chen F."/>
            <person name="Tice H."/>
            <person name="Cheng J.F."/>
            <person name="Han C."/>
            <person name="Bruce D."/>
            <person name="Goodwin L."/>
            <person name="Pitluck S."/>
            <person name="Pati A."/>
            <person name="Ivanova N."/>
            <person name="Mavromatis K."/>
            <person name="Daum C."/>
            <person name="Chen A."/>
            <person name="Palaniappan K."/>
            <person name="Chang Y.J."/>
            <person name="Land M."/>
            <person name="Hauser L."/>
            <person name="Jeffries C.D."/>
            <person name="Detter J.C."/>
            <person name="Rohde M."/>
            <person name="Abt B."/>
            <person name="Pukall R."/>
            <person name="Goker M."/>
            <person name="Bristow J."/>
            <person name="Markowitz V."/>
            <person name="Hugenholtz P."/>
            <person name="Eisen J.A."/>
        </authorList>
    </citation>
    <scope>NUCLEOTIDE SEQUENCE [LARGE SCALE GENOMIC DNA]</scope>
    <source>
        <strain evidence="6 7">DSM 2912</strain>
    </source>
</reference>
<dbReference type="SUPFAM" id="SSF52540">
    <property type="entry name" value="P-loop containing nucleoside triphosphate hydrolases"/>
    <property type="match status" value="1"/>
</dbReference>
<dbReference type="HOGENOM" id="CLU_000788_0_1_9"/>
<dbReference type="InterPro" id="IPR047187">
    <property type="entry name" value="SF1_C_Upf1"/>
</dbReference>
<dbReference type="Pfam" id="PF13087">
    <property type="entry name" value="AAA_12"/>
    <property type="match status" value="1"/>
</dbReference>
<dbReference type="Pfam" id="PF18741">
    <property type="entry name" value="MTES_1575"/>
    <property type="match status" value="1"/>
</dbReference>
<dbReference type="KEGG" id="bts:Btus_2738"/>
<sequence>MCPLEEQALIEFKLVYCKTVNYALQQNRIPVIREVYIRNLSSRDLHGVTVCIRNTGGFADEWSTSFDLIPAGESIVLGPVDLRVSPGVLAELTERLAEELQVSVLQGETVLHIESFPIDLLAFDEWGGLTALPEMISAFVTPNHPEVRRLIRTPADILGQWISSPSFDGYQSQDPNRARMQVAAIYHTIQKEGFTYAVLPPSFQESGQRVRLPDTMSTYRMGNCLDITLLFAACLEAAGLHPLIVFVQGHAFVGAWLVKETFPESVQDDISLLRKRLADGVGEICVVESTALTSKPPVPFEQAERLAQIHLMEEEKFVCFVDVARSRADGIRPLPLRVKTDAGWTVEEDTVQENVEFAVPRMIDIFKTPVENDQGVHPKQREWERRLLDLSLRNLLLNFRGKKSTIPLLISELDVLEDVLSQGREFELHPVPGFVTENPQNPQHFRQIQPGSQLAQIVQQELEHGRLRADLSEVDLKDRCVHIYRSAKLSLEEHGANTLYLALGFLKWFETDVSEKPRYAPMVMVPIDIVRKHRGVGFTVRRRDEETQFNITLLELMKQDHGIVIEGLDPLPRDESGIHLRKVFTHVRQMVMNKRRWDVEERACIGLFSFGQFVMWNDLRNRTADLVKNPVVASLMSGKLEWQPLGVFDRPDRLEDTYSPDQLFVPIGADASQFRAVAAAHEGESFVLHGPPGTGKSQTITNIIADALAQGKTVLFVAAKMAALTVVQRRLSELGLGPFCLELHSTKNNKRAVLDQLRVALEQGKVRSEVEWQEEAERLGKMRAELSRHARALHRKHSHGLSIYDAITLFDRDRNAPDVVHVDGRLVDRMSVDQMQAYLDAANELRIAGEVCGGPWDHPLKEIQRADYSAVLKSQAEDALRHLEQTLDACKSALHDLVRALDWNGAPSLALEEAELLHRLCTVLLDAPEVSAQFITSGDWKNLVENLRRVSEHGVNRDSLRADVYKDYFPEVLEFDAASVLREWQEAGRLGWMSRTLRRARIAKRVKPFLAKGGKPDKNRLERDLMKIVHLQEEERAVREWGAKYSELLGANLWNDGEADWEAVRGVARWREKLARIFDAFAAQPSGGVGLQEGVGRLFRDGTQAFLEQQGSTLKNFMAVKEELEQSRQRVFELLQIDLSEDLGRGERADWIRPLQQKTRTWLGNIGGLREWCTFRKVRNKLVDMGLASLVQAYENGTLQNDQIVPSFRRALYKACVESMLHRTPELAEFSSQLFEERIGRFTRMVDQYEDLTRQEIAARLARLIPNPGEKVHNSSELGVLMRAIRGHGRGVSLRNLFGQIPNVLNRVCPCMLMSPISVAQYLDPAAPPFDLVIFDEASQVPTCEAVGAMARGRNVIVVGDPNQLPPTSFFTSTNRDSEDKDLSEDLESVLDDCLAIGMPQGFLLWHYRSRREGLISFSNRHYYDNKLLTFPSPDELVPSVKRVHVDGFYDRGRTKQNRAEAVAVVDEILRRLRDPELRKHSIGVVTFNLPQKNLIEDLLDEAFAREPDLESVAAGMHEPLLIKNLENVQGDERDVILFSIGYGPDETGHVTMNFGPLNREGGWRRLNVAVSRAREEMIVFSTLRPEHMEGSRIHSRGVAGLKAFLEYAERGRTALALPVTSQARLADGLERNVAERLRGLGYSVHEHVGTSGFRVDLAIVDPRDPGRYLLGILADGHTYHRADMTRDREVLRPRMLNQLGWNIYRIWSMDWWENLDMVLQGIQQAIREAETKTRQPGATRVQQTDEPAKGKNGQLQPATFDAPISRQESDPGRAINQQSSSALADPVLRTTKGKFAVYQPVVLERVPFTIDDFFAESNTRLIKEQLSKVIEGEGPISCDLLYRRVLGAWGIKRIGHRLRMRLDEIVKHMRPKCTVQDQTPFFWPRDVDPATYMRFRISEGDAERRDAADLPVQEVASAVQYILEGQISLPKEQLIRELARLFGYQRLGSAVETALERGVHEAIERGLVRWEPDRERVVYKGDMFR</sequence>
<dbReference type="FunFam" id="3.40.50.300:FF:002063">
    <property type="entry name" value="DNA helicase related protein"/>
    <property type="match status" value="1"/>
</dbReference>
<gene>
    <name evidence="6" type="ordered locus">Btus_2738</name>
</gene>
<dbReference type="GO" id="GO:0004386">
    <property type="term" value="F:helicase activity"/>
    <property type="evidence" value="ECO:0007669"/>
    <property type="project" value="UniProtKB-KW"/>
</dbReference>
<dbReference type="Gene3D" id="3.40.50.300">
    <property type="entry name" value="P-loop containing nucleotide triphosphate hydrolases"/>
    <property type="match status" value="3"/>
</dbReference>
<evidence type="ECO:0000256" key="1">
    <source>
        <dbReference type="SAM" id="MobiDB-lite"/>
    </source>
</evidence>
<dbReference type="SUPFAM" id="SSF52980">
    <property type="entry name" value="Restriction endonuclease-like"/>
    <property type="match status" value="1"/>
</dbReference>
<keyword evidence="6" id="KW-0347">Helicase</keyword>
<dbReference type="InterPro" id="IPR025103">
    <property type="entry name" value="DUF4011"/>
</dbReference>
<feature type="domain" description="DNA2/NAM7 helicase helicase" evidence="3">
    <location>
        <begin position="670"/>
        <end position="790"/>
    </location>
</feature>
<dbReference type="EMBL" id="CP002017">
    <property type="protein sequence ID" value="ADG07387.1"/>
    <property type="molecule type" value="Genomic_DNA"/>
</dbReference>
<keyword evidence="6" id="KW-0378">Hydrolase</keyword>
<keyword evidence="6" id="KW-0547">Nucleotide-binding</keyword>
<organism evidence="6 7">
    <name type="scientific">Kyrpidia tusciae (strain DSM 2912 / NBRC 15312 / T2)</name>
    <name type="common">Bacillus tusciae</name>
    <dbReference type="NCBI Taxonomy" id="562970"/>
    <lineage>
        <taxon>Bacteria</taxon>
        <taxon>Bacillati</taxon>
        <taxon>Bacillota</taxon>
        <taxon>Bacilli</taxon>
        <taxon>Bacillales</taxon>
        <taxon>Alicyclobacillaceae</taxon>
        <taxon>Kyrpidia</taxon>
    </lineage>
</organism>
<proteinExistence type="predicted"/>
<keyword evidence="7" id="KW-1185">Reference proteome</keyword>
<dbReference type="eggNOG" id="COG1112">
    <property type="taxonomic scope" value="Bacteria"/>
</dbReference>
<evidence type="ECO:0000259" key="5">
    <source>
        <dbReference type="Pfam" id="PF18741"/>
    </source>
</evidence>
<dbReference type="InterPro" id="IPR021754">
    <property type="entry name" value="DUF3320"/>
</dbReference>
<dbReference type="FunFam" id="3.40.960.10:FF:000002">
    <property type="entry name" value="DNA helicase related protein"/>
    <property type="match status" value="1"/>
</dbReference>
<dbReference type="InterPro" id="IPR049468">
    <property type="entry name" value="Restrct_endonuc-II-like_dom"/>
</dbReference>
<dbReference type="InterPro" id="IPR011335">
    <property type="entry name" value="Restrct_endonuc-II-like"/>
</dbReference>
<feature type="domain" description="DUF3320" evidence="2">
    <location>
        <begin position="1812"/>
        <end position="1860"/>
    </location>
</feature>
<accession>D5WUD5</accession>
<evidence type="ECO:0000259" key="2">
    <source>
        <dbReference type="Pfam" id="PF11784"/>
    </source>
</evidence>
<feature type="compositionally biased region" description="Polar residues" evidence="1">
    <location>
        <begin position="1735"/>
        <end position="1746"/>
    </location>
</feature>
<feature type="domain" description="Restriction endonuclease type II-like" evidence="5">
    <location>
        <begin position="1631"/>
        <end position="1727"/>
    </location>
</feature>
<feature type="region of interest" description="Disordered" evidence="1">
    <location>
        <begin position="1731"/>
        <end position="1782"/>
    </location>
</feature>